<dbReference type="Pfam" id="PF09270">
    <property type="entry name" value="BTD"/>
    <property type="match status" value="1"/>
</dbReference>
<evidence type="ECO:0000313" key="11">
    <source>
        <dbReference type="Proteomes" id="UP000095284"/>
    </source>
</evidence>
<evidence type="ECO:0000259" key="8">
    <source>
        <dbReference type="SMART" id="SM01268"/>
    </source>
</evidence>
<keyword evidence="12" id="KW-1185">Reference proteome</keyword>
<dbReference type="SMART" id="SM01268">
    <property type="entry name" value="BTD"/>
    <property type="match status" value="1"/>
</dbReference>
<dbReference type="SMART" id="SM01267">
    <property type="entry name" value="LAG1_DNAbind"/>
    <property type="match status" value="1"/>
</dbReference>
<keyword evidence="5" id="KW-0804">Transcription</keyword>
<organism evidence="11 13">
    <name type="scientific">Bursaphelenchus xylophilus</name>
    <name type="common">Pinewood nematode worm</name>
    <name type="synonym">Aphelenchoides xylophilus</name>
    <dbReference type="NCBI Taxonomy" id="6326"/>
    <lineage>
        <taxon>Eukaryota</taxon>
        <taxon>Metazoa</taxon>
        <taxon>Ecdysozoa</taxon>
        <taxon>Nematoda</taxon>
        <taxon>Chromadorea</taxon>
        <taxon>Rhabditida</taxon>
        <taxon>Tylenchina</taxon>
        <taxon>Tylenchomorpha</taxon>
        <taxon>Aphelenchoidea</taxon>
        <taxon>Aphelenchoididae</taxon>
        <taxon>Bursaphelenchus</taxon>
    </lineage>
</organism>
<dbReference type="Pfam" id="PF20144">
    <property type="entry name" value="TIG_SUH"/>
    <property type="match status" value="1"/>
</dbReference>
<name>A0A1I7S3L3_BURXY</name>
<evidence type="ECO:0000256" key="2">
    <source>
        <dbReference type="ARBA" id="ARBA00009704"/>
    </source>
</evidence>
<evidence type="ECO:0000256" key="5">
    <source>
        <dbReference type="ARBA" id="ARBA00023163"/>
    </source>
</evidence>
<evidence type="ECO:0000259" key="7">
    <source>
        <dbReference type="SMART" id="SM01267"/>
    </source>
</evidence>
<dbReference type="Gene3D" id="2.60.40.1450">
    <property type="entry name" value="LAG1, DNA binding domain"/>
    <property type="match status" value="1"/>
</dbReference>
<dbReference type="InterPro" id="IPR037095">
    <property type="entry name" value="RBP-J/Cbf11_DNA-bd_sf"/>
</dbReference>
<reference evidence="10" key="2">
    <citation type="submission" date="2020-08" db="EMBL/GenBank/DDBJ databases">
        <authorList>
            <person name="Kikuchi T."/>
        </authorList>
    </citation>
    <scope>NUCLEOTIDE SEQUENCE</scope>
    <source>
        <strain evidence="9">Ka4C1</strain>
    </source>
</reference>
<dbReference type="PANTHER" id="PTHR10665">
    <property type="entry name" value="RECOMBINING BINDING PROTEIN SUPPRESSOR OF HAIRLESS"/>
    <property type="match status" value="1"/>
</dbReference>
<evidence type="ECO:0000313" key="9">
    <source>
        <dbReference type="EMBL" id="CAD5226855.1"/>
    </source>
</evidence>
<evidence type="ECO:0000256" key="6">
    <source>
        <dbReference type="ARBA" id="ARBA00023242"/>
    </source>
</evidence>
<dbReference type="InterPro" id="IPR036358">
    <property type="entry name" value="BTD_sf"/>
</dbReference>
<dbReference type="Proteomes" id="UP000659654">
    <property type="component" value="Unassembled WGS sequence"/>
</dbReference>
<feature type="domain" description="Beta-trefoil DNA-binding" evidence="8">
    <location>
        <begin position="241"/>
        <end position="394"/>
    </location>
</feature>
<dbReference type="InterPro" id="IPR014756">
    <property type="entry name" value="Ig_E-set"/>
</dbReference>
<dbReference type="SUPFAM" id="SSF49417">
    <property type="entry name" value="p53-like transcription factors"/>
    <property type="match status" value="1"/>
</dbReference>
<dbReference type="SMR" id="A0A1I7S3L3"/>
<dbReference type="eggNOG" id="KOG3743">
    <property type="taxonomic scope" value="Eukaryota"/>
</dbReference>
<protein>
    <submittedName>
        <fullName evidence="9">(pine wood nematode) hypothetical protein</fullName>
    </submittedName>
</protein>
<dbReference type="EMBL" id="CAJFDI010000004">
    <property type="protein sequence ID" value="CAD5226855.1"/>
    <property type="molecule type" value="Genomic_DNA"/>
</dbReference>
<dbReference type="InterPro" id="IPR015351">
    <property type="entry name" value="RBP-J/Cbf11/Cbf12_DNA-bd"/>
</dbReference>
<dbReference type="InterPro" id="IPR015350">
    <property type="entry name" value="Beta-trefoil_DNA-bd_dom"/>
</dbReference>
<keyword evidence="4" id="KW-0238">DNA-binding</keyword>
<dbReference type="OrthoDB" id="5600360at2759"/>
<dbReference type="EMBL" id="CAJFCV020000004">
    <property type="protein sequence ID" value="CAG9116388.1"/>
    <property type="molecule type" value="Genomic_DNA"/>
</dbReference>
<dbReference type="InterPro" id="IPR040159">
    <property type="entry name" value="CLS_fam"/>
</dbReference>
<evidence type="ECO:0000256" key="1">
    <source>
        <dbReference type="ARBA" id="ARBA00004123"/>
    </source>
</evidence>
<keyword evidence="6" id="KW-0539">Nucleus</keyword>
<evidence type="ECO:0000313" key="13">
    <source>
        <dbReference type="WBParaSite" id="BXY_0759400.1"/>
    </source>
</evidence>
<dbReference type="SUPFAM" id="SSF110217">
    <property type="entry name" value="DNA-binding protein LAG-1 (CSL)"/>
    <property type="match status" value="1"/>
</dbReference>
<proteinExistence type="inferred from homology"/>
<dbReference type="GO" id="GO:0000978">
    <property type="term" value="F:RNA polymerase II cis-regulatory region sequence-specific DNA binding"/>
    <property type="evidence" value="ECO:0007669"/>
    <property type="project" value="InterPro"/>
</dbReference>
<comment type="similarity">
    <text evidence="2">Belongs to the Su(H) family.</text>
</comment>
<dbReference type="GO" id="GO:0005634">
    <property type="term" value="C:nucleus"/>
    <property type="evidence" value="ECO:0007669"/>
    <property type="project" value="UniProtKB-SubCell"/>
</dbReference>
<comment type="subcellular location">
    <subcellularLocation>
        <location evidence="1">Nucleus</location>
    </subcellularLocation>
</comment>
<dbReference type="Gene3D" id="2.60.40.10">
    <property type="entry name" value="Immunoglobulins"/>
    <property type="match status" value="1"/>
</dbReference>
<dbReference type="InterPro" id="IPR038007">
    <property type="entry name" value="RBP-Jkappa_IPT"/>
</dbReference>
<dbReference type="GO" id="GO:0001228">
    <property type="term" value="F:DNA-binding transcription activator activity, RNA polymerase II-specific"/>
    <property type="evidence" value="ECO:0007669"/>
    <property type="project" value="InterPro"/>
</dbReference>
<dbReference type="InterPro" id="IPR008967">
    <property type="entry name" value="p53-like_TF_DNA-bd_sf"/>
</dbReference>
<feature type="domain" description="RBP-J/Cbf11/Cbf12 DNA binding" evidence="7">
    <location>
        <begin position="99"/>
        <end position="237"/>
    </location>
</feature>
<sequence>MVSQIGISDGRPQIEPSTFKLPAFLNEIILSTSYAKDVESEYKQTKSYDQPHTSTASHSILPPVPLQPCFPIYLGQPLQRLTVDAMKEYLLNPDELDCVVKIFHAKVAQKSYGNEKRFFCPPPSVYLSGAGWERKRKVFERVVESYNGYDTRCTSLVAKIGIMGSKFSEPQTLDFSNGKEFCPAKSLYVSDQDKRKFFHLQVHVSFNCSHNIGSFISDRIKVISKPSKKKQTVKGNDCNYLCINSGGKVALFNRLRSQTISTRYLHVENGSFHASPAKWGAFKIHLIDEDTADDAVTFDHRTGFVYYGNAIKLVDSCSDLSLPKMRIRKCDKNNVILDQESFDEPVSQLHRVAFQILDAPNSNVYLALNGDNIFQHAADVNEQGQHLVSEGAAWTIISAEKNEFRFYEAMGSSSFPVAPIPRIETMQIQQKPGDDARGVRGHSYMVMRGRDLHPKVKVWFGTIEANTNFVSNESLEVEIPSKEEVFADLPFLAKLFYEDGQLVLPVCLVREDGVIYYNDCSFSYFMNESVVGEVCGEGVISSPSSSHSLNSFLRSTQYQSGVIDERESAYKRLRYED</sequence>
<evidence type="ECO:0000256" key="3">
    <source>
        <dbReference type="ARBA" id="ARBA00023015"/>
    </source>
</evidence>
<dbReference type="AlphaFoldDB" id="A0A1I7S3L3"/>
<accession>A0A1I7S3L3</accession>
<dbReference type="Proteomes" id="UP000582659">
    <property type="component" value="Unassembled WGS sequence"/>
</dbReference>
<evidence type="ECO:0000256" key="4">
    <source>
        <dbReference type="ARBA" id="ARBA00023125"/>
    </source>
</evidence>
<dbReference type="Gene3D" id="2.80.10.50">
    <property type="match status" value="1"/>
</dbReference>
<evidence type="ECO:0000313" key="12">
    <source>
        <dbReference type="Proteomes" id="UP000659654"/>
    </source>
</evidence>
<dbReference type="InterPro" id="IPR013783">
    <property type="entry name" value="Ig-like_fold"/>
</dbReference>
<dbReference type="Proteomes" id="UP000095284">
    <property type="component" value="Unplaced"/>
</dbReference>
<reference evidence="13" key="1">
    <citation type="submission" date="2016-11" db="UniProtKB">
        <authorList>
            <consortium name="WormBaseParasite"/>
        </authorList>
    </citation>
    <scope>IDENTIFICATION</scope>
</reference>
<keyword evidence="3" id="KW-0805">Transcription regulation</keyword>
<evidence type="ECO:0000313" key="10">
    <source>
        <dbReference type="EMBL" id="CAG9116388.1"/>
    </source>
</evidence>
<gene>
    <name evidence="9" type="ORF">BXYJ_LOCUS9400</name>
</gene>
<dbReference type="SUPFAM" id="SSF81296">
    <property type="entry name" value="E set domains"/>
    <property type="match status" value="1"/>
</dbReference>
<dbReference type="WBParaSite" id="BXY_0759400.1">
    <property type="protein sequence ID" value="BXY_0759400.1"/>
    <property type="gene ID" value="BXY_0759400"/>
</dbReference>
<dbReference type="Pfam" id="PF09271">
    <property type="entry name" value="LAG1-DNAbind"/>
    <property type="match status" value="1"/>
</dbReference>